<name>A0AA39RKR4_ACESA</name>
<evidence type="ECO:0000313" key="2">
    <source>
        <dbReference type="EMBL" id="KAK0575915.1"/>
    </source>
</evidence>
<organism evidence="2 3">
    <name type="scientific">Acer saccharum</name>
    <name type="common">Sugar maple</name>
    <dbReference type="NCBI Taxonomy" id="4024"/>
    <lineage>
        <taxon>Eukaryota</taxon>
        <taxon>Viridiplantae</taxon>
        <taxon>Streptophyta</taxon>
        <taxon>Embryophyta</taxon>
        <taxon>Tracheophyta</taxon>
        <taxon>Spermatophyta</taxon>
        <taxon>Magnoliopsida</taxon>
        <taxon>eudicotyledons</taxon>
        <taxon>Gunneridae</taxon>
        <taxon>Pentapetalae</taxon>
        <taxon>rosids</taxon>
        <taxon>malvids</taxon>
        <taxon>Sapindales</taxon>
        <taxon>Sapindaceae</taxon>
        <taxon>Hippocastanoideae</taxon>
        <taxon>Acereae</taxon>
        <taxon>Acer</taxon>
    </lineage>
</organism>
<dbReference type="Proteomes" id="UP001168877">
    <property type="component" value="Unassembled WGS sequence"/>
</dbReference>
<keyword evidence="3" id="KW-1185">Reference proteome</keyword>
<dbReference type="AlphaFoldDB" id="A0AA39RKR4"/>
<evidence type="ECO:0000256" key="1">
    <source>
        <dbReference type="SAM" id="MobiDB-lite"/>
    </source>
</evidence>
<proteinExistence type="predicted"/>
<sequence>MKEVGSRSFLKVAKVGHNRESAEEKREDKSEEGSNRENKGHSMRTKSSKFKLSWILEEEISKVIDMSTTLGFDFNDKEVQMVDAIENAFLKLKGDRLKMVKN</sequence>
<protein>
    <submittedName>
        <fullName evidence="2">Uncharacterized protein</fullName>
    </submittedName>
</protein>
<reference evidence="2" key="2">
    <citation type="submission" date="2023-06" db="EMBL/GenBank/DDBJ databases">
        <authorList>
            <person name="Swenson N.G."/>
            <person name="Wegrzyn J.L."/>
            <person name="Mcevoy S.L."/>
        </authorList>
    </citation>
    <scope>NUCLEOTIDE SEQUENCE</scope>
    <source>
        <strain evidence="2">NS2018</strain>
        <tissue evidence="2">Leaf</tissue>
    </source>
</reference>
<gene>
    <name evidence="2" type="ORF">LWI29_009073</name>
</gene>
<feature type="compositionally biased region" description="Basic and acidic residues" evidence="1">
    <location>
        <begin position="17"/>
        <end position="40"/>
    </location>
</feature>
<feature type="region of interest" description="Disordered" evidence="1">
    <location>
        <begin position="14"/>
        <end position="48"/>
    </location>
</feature>
<dbReference type="EMBL" id="JAUESC010000386">
    <property type="protein sequence ID" value="KAK0575915.1"/>
    <property type="molecule type" value="Genomic_DNA"/>
</dbReference>
<comment type="caution">
    <text evidence="2">The sequence shown here is derived from an EMBL/GenBank/DDBJ whole genome shotgun (WGS) entry which is preliminary data.</text>
</comment>
<evidence type="ECO:0000313" key="3">
    <source>
        <dbReference type="Proteomes" id="UP001168877"/>
    </source>
</evidence>
<accession>A0AA39RKR4</accession>
<reference evidence="2" key="1">
    <citation type="journal article" date="2022" name="Plant J.">
        <title>Strategies of tolerance reflected in two North American maple genomes.</title>
        <authorList>
            <person name="McEvoy S.L."/>
            <person name="Sezen U.U."/>
            <person name="Trouern-Trend A."/>
            <person name="McMahon S.M."/>
            <person name="Schaberg P.G."/>
            <person name="Yang J."/>
            <person name="Wegrzyn J.L."/>
            <person name="Swenson N.G."/>
        </authorList>
    </citation>
    <scope>NUCLEOTIDE SEQUENCE</scope>
    <source>
        <strain evidence="2">NS2018</strain>
    </source>
</reference>